<dbReference type="Pfam" id="PF26023">
    <property type="entry name" value="ALA1"/>
    <property type="match status" value="1"/>
</dbReference>
<dbReference type="FunFam" id="3.30.930.10:FF:000011">
    <property type="entry name" value="Alanine--tRNA ligase, cytoplasmic"/>
    <property type="match status" value="1"/>
</dbReference>
<comment type="domain">
    <text evidence="12">Consists of three domains; the N-terminal catalytic domain, the editing domain and the C-terminal C-Ala domain. The editing domain removes incorrectly charged amino acids, while the C-Ala domain, along with tRNA(Ala), serves as a bridge to cooperatively bring together the editing and aminoacylation centers thus stimulating deacylation of misacylated tRNAs.</text>
</comment>
<evidence type="ECO:0000256" key="13">
    <source>
        <dbReference type="SAM" id="MobiDB-lite"/>
    </source>
</evidence>
<comment type="similarity">
    <text evidence="1">Belongs to the class-II aminoacyl-tRNA synthetase family. Alax-L subfamily.</text>
</comment>
<dbReference type="Gene3D" id="3.30.930.10">
    <property type="entry name" value="Bira Bifunctional Protein, Domain 2"/>
    <property type="match status" value="1"/>
</dbReference>
<evidence type="ECO:0000256" key="4">
    <source>
        <dbReference type="ARBA" id="ARBA00022723"/>
    </source>
</evidence>
<evidence type="ECO:0000256" key="1">
    <source>
        <dbReference type="ARBA" id="ARBA00008429"/>
    </source>
</evidence>
<dbReference type="FunFam" id="3.30.980.10:FF:000004">
    <property type="entry name" value="Alanine--tRNA ligase, cytoplasmic"/>
    <property type="match status" value="1"/>
</dbReference>
<sequence>MPKAADPWTNTWSGTTKGATGSSINGKSSHPPSSEYWTLKRTRDTFINYFKDKHAHTFVPSSRTIPHDDPTLLFANSGMTQFKPIFLGTVDPNSDMSKLKRAANSQKCIRAGGKHNDLDDVGKDTYHHTFFEMLGNWSFGDYFKKEAIAMAWELLTVVYKLPKERLYITYFQGDEKAGIPADTEARQLWIDIGVDPSRVLPFGAKENFWEMGDQGPCGPCSEIHFDRVGGRDAKHLVNMDDPLVIEIWNLVFMQFNREPDRSLRPLPNKHIDTGMGLERICSVLQNKSSNYDTDCFTGIFAKIQELTGARPYTGHVGTDDVDGIDTAYRVVADHVRTLTFSISDGGVPSNEGRGYVLRRILRRGARYIRKKFNAPIGNFFSRLVDTVVEEMGDAFPEITKRVNDLKEILDEEELAFAKTLDRGEVLFDRYVAKARDEGAKSLKASDVWKLYDTFGFPLDLTQIMVDEIGFSYNKDEVEQEQAVAKERSRAGRQKDSGAVVALDVHALGELATKLKVADTDDSYKYSYGDIKASIKAIYCDKVFVKSVSADKTTQQFGIILDKTNFYGESGGQQYDTGSIMIDDKAEFSVEDSQIFGGYVLHIGYLKYGNLSVGDEIVVSYDEIRRWPLRNNHTSTHILNFALKEVLGEVVDQKGSLVAPEKLRFDYSSKNLPTVDELVKIEKISNDMIQRNLPVYTKEVALSVGRAINGVRAVFGEVYPDPVRVVSIGYNVDDLTKDATNPEWTKTSVEFCGGTHVKQTGDIKRFVVMESSSIAKGIRRIIAVTGEDALRVQEVADEYQKKLEEIEKMPPSAQDAALKVIGTQFDAAPIPKIRLESLKEQAEVMRKKVFEADKAIKSAQNKEATEYVKDYFTKNSTALYDIHVFEYGNNTKAVTVARDEAKKLDKSGLYLTIDHDRKAVGFYTTASKSMIAKGFSAATWAKTFGDVVNGKSGGKADTAQGSGDRIDAVTAAITAAREYVSKHL</sequence>
<dbReference type="Pfam" id="PF01411">
    <property type="entry name" value="tRNA-synt_2c"/>
    <property type="match status" value="1"/>
</dbReference>
<dbReference type="InterPro" id="IPR050058">
    <property type="entry name" value="Ala-tRNA_ligase"/>
</dbReference>
<dbReference type="NCBIfam" id="TIGR00344">
    <property type="entry name" value="alaS"/>
    <property type="match status" value="1"/>
</dbReference>
<dbReference type="Proteomes" id="UP000319731">
    <property type="component" value="Unassembled WGS sequence"/>
</dbReference>
<dbReference type="InterPro" id="IPR018165">
    <property type="entry name" value="Ala-tRNA-synth_IIc_core"/>
</dbReference>
<feature type="domain" description="Alanyl-transfer RNA synthetases family profile" evidence="14">
    <location>
        <begin position="37"/>
        <end position="794"/>
    </location>
</feature>
<dbReference type="SUPFAM" id="SSF55681">
    <property type="entry name" value="Class II aaRS and biotin synthetases"/>
    <property type="match status" value="1"/>
</dbReference>
<dbReference type="GO" id="GO:0005739">
    <property type="term" value="C:mitochondrion"/>
    <property type="evidence" value="ECO:0007669"/>
    <property type="project" value="UniProtKB-SubCell"/>
</dbReference>
<keyword evidence="4 12" id="KW-0479">Metal-binding</keyword>
<dbReference type="GeneID" id="42006731"/>
<dbReference type="InterPro" id="IPR002318">
    <property type="entry name" value="Ala-tRNA-lgiase_IIc"/>
</dbReference>
<dbReference type="InterPro" id="IPR012947">
    <property type="entry name" value="tRNA_SAD"/>
</dbReference>
<dbReference type="PRINTS" id="PR00980">
    <property type="entry name" value="TRNASYNTHALA"/>
</dbReference>
<dbReference type="InterPro" id="IPR045864">
    <property type="entry name" value="aa-tRNA-synth_II/BPL/LPL"/>
</dbReference>
<dbReference type="EC" id="6.1.1.7" evidence="12"/>
<dbReference type="STRING" id="1806994.A0A507C0N4"/>
<evidence type="ECO:0000256" key="10">
    <source>
        <dbReference type="ARBA" id="ARBA00023146"/>
    </source>
</evidence>
<protein>
    <recommendedName>
        <fullName evidence="12">Alanine--tRNA ligase</fullName>
        <ecNumber evidence="12">6.1.1.7</ecNumber>
    </recommendedName>
    <alternativeName>
        <fullName evidence="12">Alanyl-tRNA synthetase</fullName>
        <shortName evidence="12">AlaRS</shortName>
    </alternativeName>
</protein>
<proteinExistence type="inferred from homology"/>
<keyword evidence="9 12" id="KW-0648">Protein biosynthesis</keyword>
<dbReference type="SUPFAM" id="SSF55186">
    <property type="entry name" value="ThrRS/AlaRS common domain"/>
    <property type="match status" value="1"/>
</dbReference>
<evidence type="ECO:0000256" key="7">
    <source>
        <dbReference type="ARBA" id="ARBA00022840"/>
    </source>
</evidence>
<keyword evidence="2 12" id="KW-0820">tRNA-binding</keyword>
<comment type="cofactor">
    <cofactor evidence="12">
        <name>Zn(2+)</name>
        <dbReference type="ChEBI" id="CHEBI:29105"/>
    </cofactor>
    <text evidence="12">Binds 1 zinc ion per subunit.</text>
</comment>
<keyword evidence="6 12" id="KW-0862">Zinc</keyword>
<keyword evidence="16" id="KW-1185">Reference proteome</keyword>
<dbReference type="Pfam" id="PF02272">
    <property type="entry name" value="DHHA1"/>
    <property type="match status" value="1"/>
</dbReference>
<dbReference type="GO" id="GO:0070143">
    <property type="term" value="P:mitochondrial alanyl-tRNA aminoacylation"/>
    <property type="evidence" value="ECO:0007669"/>
    <property type="project" value="UniProtKB-UniRule"/>
</dbReference>
<evidence type="ECO:0000256" key="11">
    <source>
        <dbReference type="ARBA" id="ARBA00048300"/>
    </source>
</evidence>
<organism evidence="15 16">
    <name type="scientific">Synchytrium microbalum</name>
    <dbReference type="NCBI Taxonomy" id="1806994"/>
    <lineage>
        <taxon>Eukaryota</taxon>
        <taxon>Fungi</taxon>
        <taxon>Fungi incertae sedis</taxon>
        <taxon>Chytridiomycota</taxon>
        <taxon>Chytridiomycota incertae sedis</taxon>
        <taxon>Chytridiomycetes</taxon>
        <taxon>Synchytriales</taxon>
        <taxon>Synchytriaceae</taxon>
        <taxon>Synchytrium</taxon>
    </lineage>
</organism>
<dbReference type="InterPro" id="IPR003156">
    <property type="entry name" value="DHHA1_dom"/>
</dbReference>
<dbReference type="SMART" id="SM00863">
    <property type="entry name" value="tRNA_SAD"/>
    <property type="match status" value="1"/>
</dbReference>
<dbReference type="PANTHER" id="PTHR11777:SF9">
    <property type="entry name" value="ALANINE--TRNA LIGASE, CYTOPLASMIC"/>
    <property type="match status" value="1"/>
</dbReference>
<evidence type="ECO:0000256" key="8">
    <source>
        <dbReference type="ARBA" id="ARBA00022884"/>
    </source>
</evidence>
<dbReference type="AlphaFoldDB" id="A0A507C0N4"/>
<evidence type="ECO:0000256" key="9">
    <source>
        <dbReference type="ARBA" id="ARBA00022917"/>
    </source>
</evidence>
<gene>
    <name evidence="12 15" type="primary">ALA1</name>
    <name evidence="15" type="ORF">SmJEL517_g05508</name>
</gene>
<feature type="binding site" evidence="12">
    <location>
        <position position="755"/>
    </location>
    <ligand>
        <name>Zn(2+)</name>
        <dbReference type="ChEBI" id="CHEBI:29105"/>
    </ligand>
</feature>
<dbReference type="Gene3D" id="3.30.980.10">
    <property type="entry name" value="Threonyl-trna Synthetase, Chain A, domain 2"/>
    <property type="match status" value="1"/>
</dbReference>
<keyword evidence="3 12" id="KW-0436">Ligase</keyword>
<evidence type="ECO:0000256" key="5">
    <source>
        <dbReference type="ARBA" id="ARBA00022741"/>
    </source>
</evidence>
<feature type="binding site" evidence="12">
    <location>
        <position position="636"/>
    </location>
    <ligand>
        <name>Zn(2+)</name>
        <dbReference type="ChEBI" id="CHEBI:29105"/>
    </ligand>
</feature>
<dbReference type="GO" id="GO:0005524">
    <property type="term" value="F:ATP binding"/>
    <property type="evidence" value="ECO:0007669"/>
    <property type="project" value="UniProtKB-UniRule"/>
</dbReference>
<dbReference type="InterPro" id="IPR018162">
    <property type="entry name" value="Ala-tRNA-ligase_IIc_anticod-bd"/>
</dbReference>
<reference evidence="15 16" key="1">
    <citation type="journal article" date="2019" name="Sci. Rep.">
        <title>Comparative genomics of chytrid fungi reveal insights into the obligate biotrophic and pathogenic lifestyle of Synchytrium endobioticum.</title>
        <authorList>
            <person name="van de Vossenberg B.T.L.H."/>
            <person name="Warris S."/>
            <person name="Nguyen H.D.T."/>
            <person name="van Gent-Pelzer M.P.E."/>
            <person name="Joly D.L."/>
            <person name="van de Geest H.C."/>
            <person name="Bonants P.J.M."/>
            <person name="Smith D.S."/>
            <person name="Levesque C.A."/>
            <person name="van der Lee T.A.J."/>
        </authorList>
    </citation>
    <scope>NUCLEOTIDE SEQUENCE [LARGE SCALE GENOMIC DNA]</scope>
    <source>
        <strain evidence="15 16">JEL517</strain>
    </source>
</reference>
<evidence type="ECO:0000313" key="16">
    <source>
        <dbReference type="Proteomes" id="UP000319731"/>
    </source>
</evidence>
<dbReference type="GO" id="GO:0002161">
    <property type="term" value="F:aminoacyl-tRNA deacylase activity"/>
    <property type="evidence" value="ECO:0007669"/>
    <property type="project" value="TreeGrafter"/>
</dbReference>
<dbReference type="PANTHER" id="PTHR11777">
    <property type="entry name" value="ALANYL-TRNA SYNTHETASE"/>
    <property type="match status" value="1"/>
</dbReference>
<dbReference type="GO" id="GO:0000049">
    <property type="term" value="F:tRNA binding"/>
    <property type="evidence" value="ECO:0007669"/>
    <property type="project" value="UniProtKB-KW"/>
</dbReference>
<keyword evidence="12" id="KW-0496">Mitochondrion</keyword>
<dbReference type="GO" id="GO:0004813">
    <property type="term" value="F:alanine-tRNA ligase activity"/>
    <property type="evidence" value="ECO:0007669"/>
    <property type="project" value="UniProtKB-UniRule"/>
</dbReference>
<comment type="function">
    <text evidence="12">Catalyzes the attachment of alanine to tRNA(Ala) in a two-step reaction: alanine is first activated by ATP to form Ala-AMP and then transferred to the acceptor end of tRNA(Ala). Also edits incorrectly charged tRNA(Ala) via its editing domain.</text>
</comment>
<dbReference type="SUPFAM" id="SSF50447">
    <property type="entry name" value="Translation proteins"/>
    <property type="match status" value="1"/>
</dbReference>
<comment type="catalytic activity">
    <reaction evidence="11 12">
        <text>tRNA(Ala) + L-alanine + ATP = L-alanyl-tRNA(Ala) + AMP + diphosphate</text>
        <dbReference type="Rhea" id="RHEA:12540"/>
        <dbReference type="Rhea" id="RHEA-COMP:9657"/>
        <dbReference type="Rhea" id="RHEA-COMP:9923"/>
        <dbReference type="ChEBI" id="CHEBI:30616"/>
        <dbReference type="ChEBI" id="CHEBI:33019"/>
        <dbReference type="ChEBI" id="CHEBI:57972"/>
        <dbReference type="ChEBI" id="CHEBI:78442"/>
        <dbReference type="ChEBI" id="CHEBI:78497"/>
        <dbReference type="ChEBI" id="CHEBI:456215"/>
        <dbReference type="EC" id="6.1.1.7"/>
    </reaction>
</comment>
<name>A0A507C0N4_9FUNG</name>
<dbReference type="Gene3D" id="2.40.30.130">
    <property type="match status" value="1"/>
</dbReference>
<feature type="binding site" evidence="12">
    <location>
        <position position="632"/>
    </location>
    <ligand>
        <name>Zn(2+)</name>
        <dbReference type="ChEBI" id="CHEBI:29105"/>
    </ligand>
</feature>
<keyword evidence="5 12" id="KW-0547">Nucleotide-binding</keyword>
<feature type="binding site" evidence="12">
    <location>
        <position position="751"/>
    </location>
    <ligand>
        <name>Zn(2+)</name>
        <dbReference type="ChEBI" id="CHEBI:29105"/>
    </ligand>
</feature>
<accession>A0A507C0N4</accession>
<evidence type="ECO:0000256" key="12">
    <source>
        <dbReference type="HAMAP-Rule" id="MF_03133"/>
    </source>
</evidence>
<dbReference type="GO" id="GO:0008270">
    <property type="term" value="F:zinc ion binding"/>
    <property type="evidence" value="ECO:0007669"/>
    <property type="project" value="UniProtKB-UniRule"/>
</dbReference>
<dbReference type="Pfam" id="PF07973">
    <property type="entry name" value="tRNA_SAD"/>
    <property type="match status" value="1"/>
</dbReference>
<feature type="compositionally biased region" description="Polar residues" evidence="13">
    <location>
        <begin position="8"/>
        <end position="35"/>
    </location>
</feature>
<dbReference type="CDD" id="cd00673">
    <property type="entry name" value="AlaRS_core"/>
    <property type="match status" value="1"/>
</dbReference>
<keyword evidence="8 12" id="KW-0694">RNA-binding</keyword>
<keyword evidence="7 12" id="KW-0067">ATP-binding</keyword>
<comment type="subunit">
    <text evidence="12">Monomer.</text>
</comment>
<dbReference type="EMBL" id="QEAO01000051">
    <property type="protein sequence ID" value="TPX31093.1"/>
    <property type="molecule type" value="Genomic_DNA"/>
</dbReference>
<dbReference type="InterPro" id="IPR018164">
    <property type="entry name" value="Ala-tRNA-synth_IIc_N"/>
</dbReference>
<dbReference type="InterPro" id="IPR009000">
    <property type="entry name" value="Transl_B-barrel_sf"/>
</dbReference>
<dbReference type="PROSITE" id="PS50860">
    <property type="entry name" value="AA_TRNA_LIGASE_II_ALA"/>
    <property type="match status" value="1"/>
</dbReference>
<dbReference type="FunFam" id="2.40.30.130:FF:000004">
    <property type="entry name" value="Alanine--tRNA ligase"/>
    <property type="match status" value="1"/>
</dbReference>
<dbReference type="SUPFAM" id="SSF101353">
    <property type="entry name" value="Putative anticodon-binding domain of alanyl-tRNA synthetase (AlaRS)"/>
    <property type="match status" value="1"/>
</dbReference>
<dbReference type="Gene3D" id="3.10.310.40">
    <property type="match status" value="1"/>
</dbReference>
<dbReference type="HAMAP" id="MF_00036_B">
    <property type="entry name" value="Ala_tRNA_synth_B"/>
    <property type="match status" value="1"/>
</dbReference>
<comment type="caution">
    <text evidence="15">The sequence shown here is derived from an EMBL/GenBank/DDBJ whole genome shotgun (WGS) entry which is preliminary data.</text>
</comment>
<evidence type="ECO:0000256" key="6">
    <source>
        <dbReference type="ARBA" id="ARBA00022833"/>
    </source>
</evidence>
<dbReference type="RefSeq" id="XP_031022610.1">
    <property type="nucleotide sequence ID" value="XM_031171434.1"/>
</dbReference>
<keyword evidence="10 12" id="KW-0030">Aminoacyl-tRNA synthetase</keyword>
<dbReference type="InterPro" id="IPR018163">
    <property type="entry name" value="Thr/Ala-tRNA-synth_IIc_edit"/>
</dbReference>
<dbReference type="InterPro" id="IPR023033">
    <property type="entry name" value="Ala_tRNA_ligase_euk/bac"/>
</dbReference>
<dbReference type="InterPro" id="IPR059090">
    <property type="entry name" value="ALA1_helical"/>
</dbReference>
<feature type="region of interest" description="Disordered" evidence="13">
    <location>
        <begin position="1"/>
        <end position="35"/>
    </location>
</feature>
<evidence type="ECO:0000313" key="15">
    <source>
        <dbReference type="EMBL" id="TPX31093.1"/>
    </source>
</evidence>
<keyword evidence="12" id="KW-0963">Cytoplasm</keyword>
<comment type="subcellular location">
    <subcellularLocation>
        <location evidence="12">Mitochondrion</location>
    </subcellularLocation>
    <subcellularLocation>
        <location evidence="12">Cytoplasm</location>
    </subcellularLocation>
</comment>
<evidence type="ECO:0000256" key="2">
    <source>
        <dbReference type="ARBA" id="ARBA00022555"/>
    </source>
</evidence>
<evidence type="ECO:0000259" key="14">
    <source>
        <dbReference type="PROSITE" id="PS50860"/>
    </source>
</evidence>
<evidence type="ECO:0000256" key="3">
    <source>
        <dbReference type="ARBA" id="ARBA00022598"/>
    </source>
</evidence>
<dbReference type="OrthoDB" id="2423964at2759"/>